<dbReference type="AlphaFoldDB" id="A0A6J8CD44"/>
<protein>
    <submittedName>
        <fullName evidence="1">Uncharacterized protein</fullName>
    </submittedName>
</protein>
<dbReference type="OrthoDB" id="6100276at2759"/>
<name>A0A6J8CD44_MYTCO</name>
<gene>
    <name evidence="1" type="ORF">MCOR_28261</name>
</gene>
<keyword evidence="2" id="KW-1185">Reference proteome</keyword>
<sequence length="150" mass="16998">MRRLKRNGTFEQFSLSSIHQDLQFCGIHATNVNEIIIGFKRSGSSTGILQIDDIHSVDNTSKTRRIECGGSSYNALFTLPKKITKHANGNICVIDHMNSKHGRIVVIGKWGQPKWTYSGHPSINSENDFFPMTLSQHRQVLFWSLKKAQN</sequence>
<evidence type="ECO:0000313" key="1">
    <source>
        <dbReference type="EMBL" id="CAC5393392.1"/>
    </source>
</evidence>
<accession>A0A6J8CD44</accession>
<dbReference type="Proteomes" id="UP000507470">
    <property type="component" value="Unassembled WGS sequence"/>
</dbReference>
<reference evidence="1 2" key="1">
    <citation type="submission" date="2020-06" db="EMBL/GenBank/DDBJ databases">
        <authorList>
            <person name="Li R."/>
            <person name="Bekaert M."/>
        </authorList>
    </citation>
    <scope>NUCLEOTIDE SEQUENCE [LARGE SCALE GENOMIC DNA]</scope>
    <source>
        <strain evidence="2">wild</strain>
    </source>
</reference>
<dbReference type="EMBL" id="CACVKT020005176">
    <property type="protein sequence ID" value="CAC5393392.1"/>
    <property type="molecule type" value="Genomic_DNA"/>
</dbReference>
<organism evidence="1 2">
    <name type="scientific">Mytilus coruscus</name>
    <name type="common">Sea mussel</name>
    <dbReference type="NCBI Taxonomy" id="42192"/>
    <lineage>
        <taxon>Eukaryota</taxon>
        <taxon>Metazoa</taxon>
        <taxon>Spiralia</taxon>
        <taxon>Lophotrochozoa</taxon>
        <taxon>Mollusca</taxon>
        <taxon>Bivalvia</taxon>
        <taxon>Autobranchia</taxon>
        <taxon>Pteriomorphia</taxon>
        <taxon>Mytilida</taxon>
        <taxon>Mytiloidea</taxon>
        <taxon>Mytilidae</taxon>
        <taxon>Mytilinae</taxon>
        <taxon>Mytilus</taxon>
    </lineage>
</organism>
<evidence type="ECO:0000313" key="2">
    <source>
        <dbReference type="Proteomes" id="UP000507470"/>
    </source>
</evidence>
<proteinExistence type="predicted"/>